<dbReference type="EMBL" id="CYRY02026220">
    <property type="protein sequence ID" value="VCW98640.1"/>
    <property type="molecule type" value="Genomic_DNA"/>
</dbReference>
<gene>
    <name evidence="1" type="ORF">BN2614_LOCUS1</name>
</gene>
<evidence type="ECO:0000313" key="1">
    <source>
        <dbReference type="EMBL" id="VCW98640.1"/>
    </source>
</evidence>
<dbReference type="InterPro" id="IPR053082">
    <property type="entry name" value="Nuclear_GTPase_SLIP-GC"/>
</dbReference>
<name>A0A9X9Q365_GULGU</name>
<keyword evidence="2" id="KW-1185">Reference proteome</keyword>
<feature type="non-terminal residue" evidence="1">
    <location>
        <position position="1"/>
    </location>
</feature>
<proteinExistence type="predicted"/>
<dbReference type="AlphaFoldDB" id="A0A9X9Q365"/>
<comment type="caution">
    <text evidence="1">The sequence shown here is derived from an EMBL/GenBank/DDBJ whole genome shotgun (WGS) entry which is preliminary data.</text>
</comment>
<sequence length="327" mass="37770">QTIDKCSVIWVISDIERVSGGRAHEDLLNESIKACQRGFCRDVALVVTKTDKLHLPEYLRERKVGNRAILSQREAVLERNEMIKLQRNRILKEKLKRKLPADSKVQEASDLVYTVSAQEYWQQALLTEEETEIPRLRGYIRERLLDKKRRMVTKYVAEAFGLLLLTDSFNCTENLPNEYLHMSGLRRFVEEKIQLLEKAIDQCFAHIEQPLQEGVRNARTSYRRILGACLVRSRGNQGFHQTLKAVCLKNGVYASRTLARIDLNEAITQPIYDQIDPVFGGIFRAGMPTGSTLLPHIEAFKHSLQEKMMEIGVRNGWKYDSYKKSFL</sequence>
<evidence type="ECO:0000313" key="2">
    <source>
        <dbReference type="Proteomes" id="UP000269945"/>
    </source>
</evidence>
<organism evidence="1 2">
    <name type="scientific">Gulo gulo</name>
    <name type="common">Wolverine</name>
    <name type="synonym">Gluton</name>
    <dbReference type="NCBI Taxonomy" id="48420"/>
    <lineage>
        <taxon>Eukaryota</taxon>
        <taxon>Metazoa</taxon>
        <taxon>Chordata</taxon>
        <taxon>Craniata</taxon>
        <taxon>Vertebrata</taxon>
        <taxon>Euteleostomi</taxon>
        <taxon>Mammalia</taxon>
        <taxon>Eutheria</taxon>
        <taxon>Laurasiatheria</taxon>
        <taxon>Carnivora</taxon>
        <taxon>Caniformia</taxon>
        <taxon>Musteloidea</taxon>
        <taxon>Mustelidae</taxon>
        <taxon>Guloninae</taxon>
        <taxon>Gulo</taxon>
    </lineage>
</organism>
<accession>A0A9X9Q365</accession>
<dbReference type="Proteomes" id="UP000269945">
    <property type="component" value="Unassembled WGS sequence"/>
</dbReference>
<dbReference type="PANTHER" id="PTHR47308:SF1">
    <property type="entry name" value="NUCLEAR GTPASE SLIP-GC"/>
    <property type="match status" value="1"/>
</dbReference>
<dbReference type="GO" id="GO:0003924">
    <property type="term" value="F:GTPase activity"/>
    <property type="evidence" value="ECO:0007669"/>
    <property type="project" value="TreeGrafter"/>
</dbReference>
<reference evidence="1 2" key="1">
    <citation type="submission" date="2018-10" db="EMBL/GenBank/DDBJ databases">
        <authorList>
            <person name="Ekblom R."/>
            <person name="Jareborg N."/>
        </authorList>
    </citation>
    <scope>NUCLEOTIDE SEQUENCE [LARGE SCALE GENOMIC DNA]</scope>
    <source>
        <tissue evidence="1">Muscle</tissue>
    </source>
</reference>
<protein>
    <submittedName>
        <fullName evidence="1">Uncharacterized protein</fullName>
    </submittedName>
</protein>
<feature type="non-terminal residue" evidence="1">
    <location>
        <position position="327"/>
    </location>
</feature>
<dbReference type="PANTHER" id="PTHR47308">
    <property type="entry name" value="NUCLEAR GTPASE SLIP-GC"/>
    <property type="match status" value="1"/>
</dbReference>